<keyword evidence="5 8" id="KW-1133">Transmembrane helix</keyword>
<keyword evidence="10" id="KW-1185">Reference proteome</keyword>
<feature type="region of interest" description="Disordered" evidence="7">
    <location>
        <begin position="1"/>
        <end position="51"/>
    </location>
</feature>
<dbReference type="EMBL" id="CP011125">
    <property type="protein sequence ID" value="AKF09426.1"/>
    <property type="molecule type" value="Genomic_DNA"/>
</dbReference>
<feature type="transmembrane region" description="Helical" evidence="8">
    <location>
        <begin position="369"/>
        <end position="388"/>
    </location>
</feature>
<feature type="transmembrane region" description="Helical" evidence="8">
    <location>
        <begin position="338"/>
        <end position="357"/>
    </location>
</feature>
<keyword evidence="6 8" id="KW-0472">Membrane</keyword>
<dbReference type="KEGG" id="samy:DB32_006575"/>
<feature type="transmembrane region" description="Helical" evidence="8">
    <location>
        <begin position="400"/>
        <end position="420"/>
    </location>
</feature>
<feature type="transmembrane region" description="Helical" evidence="8">
    <location>
        <begin position="459"/>
        <end position="479"/>
    </location>
</feature>
<evidence type="ECO:0000256" key="6">
    <source>
        <dbReference type="ARBA" id="ARBA00023136"/>
    </source>
</evidence>
<evidence type="ECO:0000256" key="7">
    <source>
        <dbReference type="SAM" id="MobiDB-lite"/>
    </source>
</evidence>
<evidence type="ECO:0000313" key="9">
    <source>
        <dbReference type="EMBL" id="AKF09426.1"/>
    </source>
</evidence>
<organism evidence="9 10">
    <name type="scientific">Sandaracinus amylolyticus</name>
    <dbReference type="NCBI Taxonomy" id="927083"/>
    <lineage>
        <taxon>Bacteria</taxon>
        <taxon>Pseudomonadati</taxon>
        <taxon>Myxococcota</taxon>
        <taxon>Polyangia</taxon>
        <taxon>Polyangiales</taxon>
        <taxon>Sandaracinaceae</taxon>
        <taxon>Sandaracinus</taxon>
    </lineage>
</organism>
<dbReference type="Pfam" id="PF13440">
    <property type="entry name" value="Polysacc_synt_3"/>
    <property type="match status" value="1"/>
</dbReference>
<evidence type="ECO:0000256" key="1">
    <source>
        <dbReference type="ARBA" id="ARBA00004651"/>
    </source>
</evidence>
<dbReference type="STRING" id="927083.DB32_006575"/>
<evidence type="ECO:0000256" key="5">
    <source>
        <dbReference type="ARBA" id="ARBA00022989"/>
    </source>
</evidence>
<feature type="compositionally biased region" description="Low complexity" evidence="7">
    <location>
        <begin position="27"/>
        <end position="41"/>
    </location>
</feature>
<feature type="transmembrane region" description="Helical" evidence="8">
    <location>
        <begin position="162"/>
        <end position="182"/>
    </location>
</feature>
<dbReference type="PANTHER" id="PTHR30250:SF10">
    <property type="entry name" value="LIPOPOLYSACCHARIDE BIOSYNTHESIS PROTEIN WZXC"/>
    <property type="match status" value="1"/>
</dbReference>
<protein>
    <submittedName>
        <fullName evidence="9">Polysaccharide biosynthesis protein</fullName>
    </submittedName>
</protein>
<keyword evidence="3" id="KW-1003">Cell membrane</keyword>
<feature type="transmembrane region" description="Helical" evidence="8">
    <location>
        <begin position="194"/>
        <end position="214"/>
    </location>
</feature>
<dbReference type="PANTHER" id="PTHR30250">
    <property type="entry name" value="PST FAMILY PREDICTED COLANIC ACID TRANSPORTER"/>
    <property type="match status" value="1"/>
</dbReference>
<feature type="transmembrane region" description="Helical" evidence="8">
    <location>
        <begin position="136"/>
        <end position="156"/>
    </location>
</feature>
<evidence type="ECO:0000256" key="2">
    <source>
        <dbReference type="ARBA" id="ARBA00007430"/>
    </source>
</evidence>
<feature type="transmembrane region" description="Helical" evidence="8">
    <location>
        <begin position="90"/>
        <end position="115"/>
    </location>
</feature>
<accession>A0A0F6YMM0</accession>
<evidence type="ECO:0000256" key="8">
    <source>
        <dbReference type="SAM" id="Phobius"/>
    </source>
</evidence>
<reference evidence="9 10" key="1">
    <citation type="submission" date="2015-03" db="EMBL/GenBank/DDBJ databases">
        <title>Genome assembly of Sandaracinus amylolyticus DSM 53668.</title>
        <authorList>
            <person name="Sharma G."/>
            <person name="Subramanian S."/>
        </authorList>
    </citation>
    <scope>NUCLEOTIDE SEQUENCE [LARGE SCALE GENOMIC DNA]</scope>
    <source>
        <strain evidence="9 10">DSM 53668</strain>
    </source>
</reference>
<gene>
    <name evidence="9" type="ORF">DB32_006575</name>
</gene>
<proteinExistence type="inferred from homology"/>
<evidence type="ECO:0000313" key="10">
    <source>
        <dbReference type="Proteomes" id="UP000034883"/>
    </source>
</evidence>
<comment type="similarity">
    <text evidence="2">Belongs to the polysaccharide synthase family.</text>
</comment>
<dbReference type="InterPro" id="IPR050833">
    <property type="entry name" value="Poly_Biosynth_Transport"/>
</dbReference>
<sequence>MPDGDCLGRRMSPPAQPASALHDAPDADTPAPAADGAAAAPPEAPKGGEVRSRAMRGSMWTLVGHAGANLTRFAANLLLTRLLFPEAFGVMALVNVFLQGLHMFADVGIGISVIQSKRGDDPAFVQTAWTLQALRGLYLFVVAALIGYPLSLVYGIPDLAWMVPVAGSTALIEGFSSMALFTQNRALNLGRVTATELLSTVIAASAMCITAYFTRSIVSLLVNGLVAAALRMAFSHLLLRGVKHRFAWEPEARKEILQFGRWIFLSTAATFIALQIDRLLLGGFVPEEELGIYSVALALALMPREVVGQLAQRVYYPLVASALRDHEHAKVRELRWKLMSLLIVPVACTIGVAVPLIELLYDDRYHDAGPLMAVLSIDTWLSILQMGYGMIAMGRGEPRFATYGTVVKTIVFGVGFMPIFHAWGVVGVAGLVCLSTIAPYATTAYAAAQVRAARLGLDLVMSAAVIGIAIGAYTLHGVIERATGASLLGIVILGVIAVGVPGALLATKRVRLL</sequence>
<comment type="subcellular location">
    <subcellularLocation>
        <location evidence="1">Cell membrane</location>
        <topology evidence="1">Multi-pass membrane protein</topology>
    </subcellularLocation>
</comment>
<evidence type="ECO:0000256" key="3">
    <source>
        <dbReference type="ARBA" id="ARBA00022475"/>
    </source>
</evidence>
<dbReference type="Proteomes" id="UP000034883">
    <property type="component" value="Chromosome"/>
</dbReference>
<feature type="transmembrane region" description="Helical" evidence="8">
    <location>
        <begin position="426"/>
        <end position="447"/>
    </location>
</feature>
<feature type="transmembrane region" description="Helical" evidence="8">
    <location>
        <begin position="220"/>
        <end position="239"/>
    </location>
</feature>
<name>A0A0F6YMM0_9BACT</name>
<dbReference type="GO" id="GO:0005886">
    <property type="term" value="C:plasma membrane"/>
    <property type="evidence" value="ECO:0007669"/>
    <property type="project" value="UniProtKB-SubCell"/>
</dbReference>
<evidence type="ECO:0000256" key="4">
    <source>
        <dbReference type="ARBA" id="ARBA00022692"/>
    </source>
</evidence>
<feature type="transmembrane region" description="Helical" evidence="8">
    <location>
        <begin position="485"/>
        <end position="506"/>
    </location>
</feature>
<keyword evidence="4 8" id="KW-0812">Transmembrane</keyword>
<dbReference type="AlphaFoldDB" id="A0A0F6YMM0"/>